<name>A0ABX1YKL4_9BACL</name>
<reference evidence="4 5" key="1">
    <citation type="submission" date="2019-10" db="EMBL/GenBank/DDBJ databases">
        <title>Description of Paenibacillus terricola sp. nov.</title>
        <authorList>
            <person name="Carlier A."/>
            <person name="Qi S."/>
        </authorList>
    </citation>
    <scope>NUCLEOTIDE SEQUENCE [LARGE SCALE GENOMIC DNA]</scope>
    <source>
        <strain evidence="4 5">LMG 31459</strain>
    </source>
</reference>
<feature type="region of interest" description="Disordered" evidence="1">
    <location>
        <begin position="349"/>
        <end position="371"/>
    </location>
</feature>
<protein>
    <submittedName>
        <fullName evidence="4">DUF916 domain-containing protein</fullName>
    </submittedName>
</protein>
<organism evidence="4 5">
    <name type="scientific">Paenibacillus phytohabitans</name>
    <dbReference type="NCBI Taxonomy" id="2654978"/>
    <lineage>
        <taxon>Bacteria</taxon>
        <taxon>Bacillati</taxon>
        <taxon>Bacillota</taxon>
        <taxon>Bacilli</taxon>
        <taxon>Bacillales</taxon>
        <taxon>Paenibacillaceae</taxon>
        <taxon>Paenibacillus</taxon>
    </lineage>
</organism>
<keyword evidence="2" id="KW-0812">Transmembrane</keyword>
<evidence type="ECO:0000256" key="1">
    <source>
        <dbReference type="SAM" id="MobiDB-lite"/>
    </source>
</evidence>
<dbReference type="Proteomes" id="UP000596857">
    <property type="component" value="Unassembled WGS sequence"/>
</dbReference>
<dbReference type="RefSeq" id="WP_171719056.1">
    <property type="nucleotide sequence ID" value="NZ_WHOB01000066.1"/>
</dbReference>
<sequence length="371" mass="41486">MKRVIVSKIMSVLLFGFIGCLWMSTAVHADSSFVLSPIKAVEEGRGYYMDQVQPGDTREYTFVVRNAKDTPVQLKLYPADALPAQNGGRSFSEKEQHLTLVGAWLEPQGVKAITLKPQEVRSFNYVLNVPEDLLPGQYVGVIAAEELIKAEEPSAGTEGQQASVAIDVVNRSGVQMVLEYKADQANHEMSIDEFKHDYVSTGHSRLTMKLSDRGTILEKPTGKITVRDGQGQVMFEQKYTADSIYAGSTADMVYIVNDRLLLPDVYEVNYTASFSGKTISRTITFKVTPEQSKASQVALTEAGKIEVTQTFWDWLGLHLWVVVITIVVILLFFVLLFWLLLLLWKRKKDKQKEEKETVPDPVGAVDRTLEG</sequence>
<keyword evidence="3" id="KW-0732">Signal</keyword>
<evidence type="ECO:0000313" key="5">
    <source>
        <dbReference type="Proteomes" id="UP000596857"/>
    </source>
</evidence>
<keyword evidence="2" id="KW-1133">Transmembrane helix</keyword>
<gene>
    <name evidence="4" type="ORF">GC101_22240</name>
</gene>
<keyword evidence="5" id="KW-1185">Reference proteome</keyword>
<evidence type="ECO:0000256" key="3">
    <source>
        <dbReference type="SAM" id="SignalP"/>
    </source>
</evidence>
<accession>A0ABX1YKL4</accession>
<keyword evidence="2" id="KW-0472">Membrane</keyword>
<feature type="transmembrane region" description="Helical" evidence="2">
    <location>
        <begin position="317"/>
        <end position="344"/>
    </location>
</feature>
<feature type="signal peptide" evidence="3">
    <location>
        <begin position="1"/>
        <end position="29"/>
    </location>
</feature>
<dbReference type="PROSITE" id="PS51257">
    <property type="entry name" value="PROKAR_LIPOPROTEIN"/>
    <property type="match status" value="1"/>
</dbReference>
<dbReference type="EMBL" id="WHOB01000066">
    <property type="protein sequence ID" value="NOU81585.1"/>
    <property type="molecule type" value="Genomic_DNA"/>
</dbReference>
<evidence type="ECO:0000256" key="2">
    <source>
        <dbReference type="SAM" id="Phobius"/>
    </source>
</evidence>
<proteinExistence type="predicted"/>
<feature type="chain" id="PRO_5045421925" evidence="3">
    <location>
        <begin position="30"/>
        <end position="371"/>
    </location>
</feature>
<comment type="caution">
    <text evidence="4">The sequence shown here is derived from an EMBL/GenBank/DDBJ whole genome shotgun (WGS) entry which is preliminary data.</text>
</comment>
<evidence type="ECO:0000313" key="4">
    <source>
        <dbReference type="EMBL" id="NOU81585.1"/>
    </source>
</evidence>